<evidence type="ECO:0000256" key="1">
    <source>
        <dbReference type="ARBA" id="ARBA00023016"/>
    </source>
</evidence>
<dbReference type="EMBL" id="WNKQ01000003">
    <property type="protein sequence ID" value="KAF5852432.1"/>
    <property type="molecule type" value="Genomic_DNA"/>
</dbReference>
<feature type="domain" description="SHSP" evidence="5">
    <location>
        <begin position="30"/>
        <end position="189"/>
    </location>
</feature>
<feature type="compositionally biased region" description="Basic and acidic residues" evidence="4">
    <location>
        <begin position="116"/>
        <end position="126"/>
    </location>
</feature>
<reference evidence="6" key="1">
    <citation type="submission" date="2019-11" db="EMBL/GenBank/DDBJ databases">
        <title>Bipolaris sorokiniana Genome sequencing.</title>
        <authorList>
            <person name="Wang H."/>
        </authorList>
    </citation>
    <scope>NUCLEOTIDE SEQUENCE</scope>
</reference>
<protein>
    <recommendedName>
        <fullName evidence="5">SHSP domain-containing protein</fullName>
    </recommendedName>
</protein>
<dbReference type="Pfam" id="PF00011">
    <property type="entry name" value="HSP20"/>
    <property type="match status" value="1"/>
</dbReference>
<organism evidence="6 7">
    <name type="scientific">Cochliobolus sativus</name>
    <name type="common">Common root rot and spot blotch fungus</name>
    <name type="synonym">Bipolaris sorokiniana</name>
    <dbReference type="NCBI Taxonomy" id="45130"/>
    <lineage>
        <taxon>Eukaryota</taxon>
        <taxon>Fungi</taxon>
        <taxon>Dikarya</taxon>
        <taxon>Ascomycota</taxon>
        <taxon>Pezizomycotina</taxon>
        <taxon>Dothideomycetes</taxon>
        <taxon>Pleosporomycetidae</taxon>
        <taxon>Pleosporales</taxon>
        <taxon>Pleosporineae</taxon>
        <taxon>Pleosporaceae</taxon>
        <taxon>Bipolaris</taxon>
    </lineage>
</organism>
<evidence type="ECO:0000256" key="3">
    <source>
        <dbReference type="RuleBase" id="RU003616"/>
    </source>
</evidence>
<dbReference type="InterPro" id="IPR002068">
    <property type="entry name" value="A-crystallin/Hsp20_dom"/>
</dbReference>
<proteinExistence type="inferred from homology"/>
<comment type="caution">
    <text evidence="6">The sequence shown here is derived from an EMBL/GenBank/DDBJ whole genome shotgun (WGS) entry which is preliminary data.</text>
</comment>
<dbReference type="Gene3D" id="2.60.40.790">
    <property type="match status" value="1"/>
</dbReference>
<evidence type="ECO:0000256" key="4">
    <source>
        <dbReference type="SAM" id="MobiDB-lite"/>
    </source>
</evidence>
<dbReference type="InterPro" id="IPR031107">
    <property type="entry name" value="Small_HSP"/>
</dbReference>
<keyword evidence="1" id="KW-0346">Stress response</keyword>
<evidence type="ECO:0000256" key="2">
    <source>
        <dbReference type="PROSITE-ProRule" id="PRU00285"/>
    </source>
</evidence>
<evidence type="ECO:0000259" key="5">
    <source>
        <dbReference type="PROSITE" id="PS01031"/>
    </source>
</evidence>
<comment type="similarity">
    <text evidence="2 3">Belongs to the small heat shock protein (HSP20) family.</text>
</comment>
<sequence length="189" mass="21307">MAHLSNIFHHFAFTHPQSDSSSLDVPRDAANNIVLSPKVDLREYTSAYSLEVELPGIQKPNDIDMRWLDGMSIPTTDLEAEWGDAISHDKPHEKVQSASEYEKECDGRNGFGGGTEKQEAGARSSPERLMTKLWLNERRTGVYMRNFYFPIAVDTDAIQVRLRQGLLKVLVSKVDAASFETKHIKIEAM</sequence>
<gene>
    <name evidence="6" type="ORF">GGP41_007849</name>
</gene>
<feature type="region of interest" description="Disordered" evidence="4">
    <location>
        <begin position="91"/>
        <end position="126"/>
    </location>
</feature>
<evidence type="ECO:0000313" key="6">
    <source>
        <dbReference type="EMBL" id="KAF5852432.1"/>
    </source>
</evidence>
<evidence type="ECO:0000313" key="7">
    <source>
        <dbReference type="Proteomes" id="UP000624244"/>
    </source>
</evidence>
<name>A0A8H5ZNF1_COCSA</name>
<dbReference type="PROSITE" id="PS01031">
    <property type="entry name" value="SHSP"/>
    <property type="match status" value="1"/>
</dbReference>
<dbReference type="AlphaFoldDB" id="A0A8H5ZNF1"/>
<accession>A0A8H5ZNF1</accession>
<feature type="compositionally biased region" description="Basic and acidic residues" evidence="4">
    <location>
        <begin position="91"/>
        <end position="107"/>
    </location>
</feature>
<dbReference type="PANTHER" id="PTHR11527">
    <property type="entry name" value="HEAT-SHOCK PROTEIN 20 FAMILY MEMBER"/>
    <property type="match status" value="1"/>
</dbReference>
<dbReference type="SUPFAM" id="SSF49764">
    <property type="entry name" value="HSP20-like chaperones"/>
    <property type="match status" value="1"/>
</dbReference>
<dbReference type="CDD" id="cd06464">
    <property type="entry name" value="ACD_sHsps-like"/>
    <property type="match status" value="1"/>
</dbReference>
<dbReference type="Proteomes" id="UP000624244">
    <property type="component" value="Unassembled WGS sequence"/>
</dbReference>
<dbReference type="InterPro" id="IPR008978">
    <property type="entry name" value="HSP20-like_chaperone"/>
</dbReference>